<dbReference type="PANTHER" id="PTHR11915">
    <property type="entry name" value="SPECTRIN/FILAMIN RELATED CYTOSKELETAL PROTEIN"/>
    <property type="match status" value="1"/>
</dbReference>
<keyword evidence="5 13" id="KW-0963">Cytoplasm</keyword>
<feature type="region of interest" description="Disordered" evidence="15">
    <location>
        <begin position="2152"/>
        <end position="2221"/>
    </location>
</feature>
<evidence type="ECO:0000259" key="16">
    <source>
        <dbReference type="PROSITE" id="PS50021"/>
    </source>
</evidence>
<feature type="domain" description="Calponin-homology (CH)" evidence="16">
    <location>
        <begin position="57"/>
        <end position="161"/>
    </location>
</feature>
<evidence type="ECO:0000313" key="17">
    <source>
        <dbReference type="Ensembl" id="ENSECRP00000002327.1"/>
    </source>
</evidence>
<dbReference type="GO" id="GO:0014731">
    <property type="term" value="C:spectrin-associated cytoskeleton"/>
    <property type="evidence" value="ECO:0007669"/>
    <property type="project" value="UniProtKB-ARBA"/>
</dbReference>
<dbReference type="SUPFAM" id="SSF47576">
    <property type="entry name" value="Calponin-homology domain, CH-domain"/>
    <property type="match status" value="1"/>
</dbReference>
<dbReference type="PROSITE" id="PS00019">
    <property type="entry name" value="ACTININ_1"/>
    <property type="match status" value="1"/>
</dbReference>
<dbReference type="GO" id="GO:0005829">
    <property type="term" value="C:cytosol"/>
    <property type="evidence" value="ECO:0007669"/>
    <property type="project" value="UniProtKB-ARBA"/>
</dbReference>
<dbReference type="SMART" id="SM00150">
    <property type="entry name" value="SPEC"/>
    <property type="match status" value="17"/>
</dbReference>
<dbReference type="InterPro" id="IPR002017">
    <property type="entry name" value="Spectrin_repeat"/>
</dbReference>
<feature type="compositionally biased region" description="Polar residues" evidence="15">
    <location>
        <begin position="2157"/>
        <end position="2188"/>
    </location>
</feature>
<dbReference type="FunFam" id="1.10.418.10:FF:000004">
    <property type="entry name" value="Spectrin beta chain"/>
    <property type="match status" value="1"/>
</dbReference>
<feature type="coiled-coil region" evidence="14">
    <location>
        <begin position="1853"/>
        <end position="1880"/>
    </location>
</feature>
<organism evidence="17 18">
    <name type="scientific">Erpetoichthys calabaricus</name>
    <name type="common">Rope fish</name>
    <name type="synonym">Calamoichthys calabaricus</name>
    <dbReference type="NCBI Taxonomy" id="27687"/>
    <lineage>
        <taxon>Eukaryota</taxon>
        <taxon>Metazoa</taxon>
        <taxon>Chordata</taxon>
        <taxon>Craniata</taxon>
        <taxon>Vertebrata</taxon>
        <taxon>Euteleostomi</taxon>
        <taxon>Actinopterygii</taxon>
        <taxon>Polypteriformes</taxon>
        <taxon>Polypteridae</taxon>
        <taxon>Erpetoichthys</taxon>
    </lineage>
</organism>
<dbReference type="FunFam" id="1.20.58.60:FF:000011">
    <property type="entry name" value="Spectrin beta chain"/>
    <property type="match status" value="1"/>
</dbReference>
<evidence type="ECO:0000256" key="3">
    <source>
        <dbReference type="ARBA" id="ARBA00006826"/>
    </source>
</evidence>
<dbReference type="PIRSF" id="PIRSF002297">
    <property type="entry name" value="Spectrin_beta_subunit"/>
    <property type="match status" value="1"/>
</dbReference>
<proteinExistence type="inferred from homology"/>
<evidence type="ECO:0000256" key="7">
    <source>
        <dbReference type="ARBA" id="ARBA00022737"/>
    </source>
</evidence>
<dbReference type="FunFam" id="1.20.58.60:FF:000214">
    <property type="entry name" value="Spectrin beta chain"/>
    <property type="match status" value="1"/>
</dbReference>
<dbReference type="FunFam" id="1.20.58.60:FF:000083">
    <property type="entry name" value="Spectrin beta chain"/>
    <property type="match status" value="1"/>
</dbReference>
<evidence type="ECO:0000256" key="12">
    <source>
        <dbReference type="ARBA" id="ARBA00062945"/>
    </source>
</evidence>
<dbReference type="FunFam" id="1.20.58.60:FF:000059">
    <property type="entry name" value="Spectrin beta chain"/>
    <property type="match status" value="1"/>
</dbReference>
<keyword evidence="8 13" id="KW-0009">Actin-binding</keyword>
<dbReference type="PROSITE" id="PS00020">
    <property type="entry name" value="ACTININ_2"/>
    <property type="match status" value="1"/>
</dbReference>
<dbReference type="FunFam" id="1.20.58.60:FF:000018">
    <property type="entry name" value="Spectrin beta chain"/>
    <property type="match status" value="1"/>
</dbReference>
<dbReference type="PROSITE" id="PS50021">
    <property type="entry name" value="CH"/>
    <property type="match status" value="2"/>
</dbReference>
<dbReference type="InterPro" id="IPR001715">
    <property type="entry name" value="CH_dom"/>
</dbReference>
<keyword evidence="9 13" id="KW-0206">Cytoskeleton</keyword>
<dbReference type="CDD" id="cd00176">
    <property type="entry name" value="SPEC"/>
    <property type="match status" value="10"/>
</dbReference>
<evidence type="ECO:0000256" key="6">
    <source>
        <dbReference type="ARBA" id="ARBA00022553"/>
    </source>
</evidence>
<feature type="coiled-coil region" evidence="14">
    <location>
        <begin position="1978"/>
        <end position="2005"/>
    </location>
</feature>
<evidence type="ECO:0000256" key="8">
    <source>
        <dbReference type="ARBA" id="ARBA00023203"/>
    </source>
</evidence>
<dbReference type="GO" id="GO:0051693">
    <property type="term" value="P:actin filament capping"/>
    <property type="evidence" value="ECO:0007669"/>
    <property type="project" value="UniProtKB-UniRule"/>
</dbReference>
<dbReference type="FunFam" id="1.20.58.60:FF:000049">
    <property type="entry name" value="Spectrin beta chain"/>
    <property type="match status" value="1"/>
</dbReference>
<evidence type="ECO:0000256" key="9">
    <source>
        <dbReference type="ARBA" id="ARBA00023212"/>
    </source>
</evidence>
<comment type="subunit">
    <text evidence="12">Composed of nonhomologous chains, alpha and beta, which aggregate to form dimers, tetramers, and higher polymers. Interacts with BCAM.</text>
</comment>
<dbReference type="InterPro" id="IPR016343">
    <property type="entry name" value="Spectrin_bsu"/>
</dbReference>
<reference evidence="17" key="1">
    <citation type="submission" date="2021-06" db="EMBL/GenBank/DDBJ databases">
        <authorList>
            <consortium name="Wellcome Sanger Institute Data Sharing"/>
        </authorList>
    </citation>
    <scope>NUCLEOTIDE SEQUENCE [LARGE SCALE GENOMIC DNA]</scope>
</reference>
<feature type="region of interest" description="Disordered" evidence="15">
    <location>
        <begin position="2085"/>
        <end position="2127"/>
    </location>
</feature>
<evidence type="ECO:0000313" key="18">
    <source>
        <dbReference type="Proteomes" id="UP000694620"/>
    </source>
</evidence>
<dbReference type="SMART" id="SM00033">
    <property type="entry name" value="CH"/>
    <property type="match status" value="2"/>
</dbReference>
<dbReference type="CDD" id="cd21321">
    <property type="entry name" value="CH_SPTBN2_rpt2"/>
    <property type="match status" value="1"/>
</dbReference>
<gene>
    <name evidence="17" type="primary">sptbn2</name>
</gene>
<keyword evidence="6" id="KW-0597">Phosphoprotein</keyword>
<dbReference type="Gene3D" id="1.10.418.10">
    <property type="entry name" value="Calponin-like domain"/>
    <property type="match status" value="2"/>
</dbReference>
<dbReference type="FunFam" id="1.20.58.60:FF:000130">
    <property type="entry name" value="Spectrin beta chain"/>
    <property type="match status" value="1"/>
</dbReference>
<comment type="function">
    <text evidence="10">Probably plays an important role in neuronal membrane skeleton.</text>
</comment>
<evidence type="ECO:0000256" key="5">
    <source>
        <dbReference type="ARBA" id="ARBA00022490"/>
    </source>
</evidence>
<name>A0A8C4RIT7_ERPCA</name>
<keyword evidence="4 13" id="KW-0117">Actin capping</keyword>
<comment type="subcellular location">
    <subcellularLocation>
        <location evidence="2">Cytoplasm</location>
        <location evidence="2">Cell cortex</location>
    </subcellularLocation>
    <subcellularLocation>
        <location evidence="1">Cytoplasm</location>
        <location evidence="1">Cytoskeleton</location>
    </subcellularLocation>
</comment>
<evidence type="ECO:0000256" key="15">
    <source>
        <dbReference type="SAM" id="MobiDB-lite"/>
    </source>
</evidence>
<evidence type="ECO:0000256" key="14">
    <source>
        <dbReference type="SAM" id="Coils"/>
    </source>
</evidence>
<dbReference type="GeneTree" id="ENSGT00940000158847"/>
<dbReference type="Pfam" id="PF00435">
    <property type="entry name" value="Spectrin"/>
    <property type="match status" value="17"/>
</dbReference>
<keyword evidence="18" id="KW-1185">Reference proteome</keyword>
<dbReference type="CDD" id="cd21317">
    <property type="entry name" value="CH_SPTBN2_rpt1"/>
    <property type="match status" value="1"/>
</dbReference>
<feature type="compositionally biased region" description="Basic and acidic residues" evidence="15">
    <location>
        <begin position="2086"/>
        <end position="2098"/>
    </location>
</feature>
<dbReference type="Gene3D" id="1.20.58.60">
    <property type="match status" value="13"/>
</dbReference>
<keyword evidence="7" id="KW-0677">Repeat</keyword>
<keyword evidence="14" id="KW-0175">Coiled coil</keyword>
<feature type="coiled-coil region" evidence="14">
    <location>
        <begin position="1425"/>
        <end position="1452"/>
    </location>
</feature>
<dbReference type="GO" id="GO:0008091">
    <property type="term" value="C:spectrin"/>
    <property type="evidence" value="ECO:0007669"/>
    <property type="project" value="InterPro"/>
</dbReference>
<dbReference type="GO" id="GO:0016192">
    <property type="term" value="P:vesicle-mediated transport"/>
    <property type="evidence" value="ECO:0007669"/>
    <property type="project" value="UniProtKB-ARBA"/>
</dbReference>
<evidence type="ECO:0000256" key="1">
    <source>
        <dbReference type="ARBA" id="ARBA00004245"/>
    </source>
</evidence>
<dbReference type="FunFam" id="1.20.58.60:FF:000028">
    <property type="entry name" value="Spectrin beta chain"/>
    <property type="match status" value="1"/>
</dbReference>
<dbReference type="Ensembl" id="ENSECRT00000002357.1">
    <property type="protein sequence ID" value="ENSECRP00000002327.1"/>
    <property type="gene ID" value="ENSECRG00000001595.1"/>
</dbReference>
<dbReference type="InterPro" id="IPR001589">
    <property type="entry name" value="Actinin_actin-bd_CS"/>
</dbReference>
<evidence type="ECO:0000256" key="4">
    <source>
        <dbReference type="ARBA" id="ARBA00022467"/>
    </source>
</evidence>
<dbReference type="FunFam" id="1.20.58.60:FF:000106">
    <property type="entry name" value="Spectrin beta chain"/>
    <property type="match status" value="1"/>
</dbReference>
<dbReference type="GO" id="GO:0005886">
    <property type="term" value="C:plasma membrane"/>
    <property type="evidence" value="ECO:0007669"/>
    <property type="project" value="UniProtKB-ARBA"/>
</dbReference>
<dbReference type="FunFam" id="1.20.58.60:FF:000099">
    <property type="entry name" value="Spectrin beta chain"/>
    <property type="match status" value="1"/>
</dbReference>
<evidence type="ECO:0000256" key="11">
    <source>
        <dbReference type="ARBA" id="ARBA00059462"/>
    </source>
</evidence>
<reference evidence="17" key="2">
    <citation type="submission" date="2025-08" db="UniProtKB">
        <authorList>
            <consortium name="Ensembl"/>
        </authorList>
    </citation>
    <scope>IDENTIFICATION</scope>
</reference>
<dbReference type="FunFam" id="1.20.58.60:FF:000019">
    <property type="entry name" value="Spectrin beta chain"/>
    <property type="match status" value="1"/>
</dbReference>
<sequence>MSTISPTDYDSLEIQQQYNDINNRWDLAAENDWDNENSSARLFERSRIKALADEREAVQKKTFTKWVNSHLARVTCRIGDLYTDLRDGRMLIRLLEVLSGEQLPKPTKGRMRIHCLENVDKALQFLKEQKVHLENMGSHDIVDGNHRLTLGLIWTIILRFQIQDISVETEDNKEKKSAKDALLLWCQMKTAGYPNVNVHNFTTSWRDGLAFNAIVHKHRPDLIEFDSLKRSNAHYNLQNAFNVAEKELGLTKLLDPEDVNVDQPDEKSIITYVATYYHYFSKMKALAVEGKRIGKVLDYAIEADKLIEKYETLASDLLQWIEQTILTLNDRQLANSLSGVQNQLQSFNTYRTVEKPPKFTEKGNLEVLLFTIQSKMRANNQKVYMPREGKLISDINKAWERLEKAEHERELALRNELIRQEKLEQLAARFDRKAAMRETWLSENQRLVSQDNFGVDLAAVEAATRKHEAIETDISAYSERVAAVVSVAKELQAENYHDIRRVLARRDNVLRLWEYLRELLAARRERLYRNLDLQRILQEMSYIMDWMADMKGRLQSQDFGKHLHDVEDLLQTHTLVEADISAQADRVKAVREGAEKFTAETEGYKPCDPQIVVDRITLLTSAYQDLGSLAAERRGKLEESRRLWKFFWDMGEEEAWIREQEQILSTEDCGRDLTSSLRLLSKHEAFRHEMSGRFGPLEQSIGVGEVLVEENHFGAAQVKERIQEIRAQWHHLEEESQKREQRLREAVALYQFQADANDMEAWIIDTLRIVSSPEVGHDEYSTQTLMKKQKDVEEEILNHRAIIDSLHEQALSLPPEQTRTPEVEGRLPAIEQRYEELVSLAAARRHVLQDALSLYRMFSEAGACQLWVGEKEQWLNGMEIPEKLEDLEVVQQRFETLEPEMNALGTRIEDVNQIAQQLIDADHRSRDEIRTTQDQLNKRWSDFQMLADQKKQELHSALNIQNYHLECNEIKSWMREKTKVIESTQGLGNDLAGVMALQRKLTGMERDLEAIQGKLDDLRNEANKLAEEHPEQASQIQGRLSEIQEVWDDLNNTMKNREESLGEASKLHGFLRDLDDFQSWLSRTQTAIASEDIPTSHPEAERLLSQHKSIKNEVDNYKDDYQKMCAVGKEVTQGQTDSQHMFLSQRLQALDTGWNELRQMWENRHNLLAQASDFQTFLRDVKQAEGFLNNQEYVLSHTEMPSTLQGAEAAIKKHEDFLTTMDASEEKINGVVESGRKLISEGNASADKIQEKADSIQGRHQKNRAAANELLAKLKDNRELQHFLQDCQELTLWINEKMLTAQDMSYDEARNLHSKWQKHQAFMAELASNKDWLDKIDREGKALVSEKPELEPVVTQKLLDLQKLWEELENTTKTKAQCLFDANRAELFTQSCSSLESWLKNVAGQLQSDDYGKDLTSVNILLKKQQMLENQMEVREKEVQALKSQAVALSQEDANTVEVDSKHKKVYETFMQLQEPLQARLSKLLSSKEAHQFKRDLEDEILWIKERMPLAMSMDNGKDLPTVQLLMKKNQTLQKEIQGHQPRIDDIQAHGQKMIQNEDGDALQGRLSELQDMWQHLKVEVDQRHSRLSEAHKAQQFYADAAEAEAWMGEQELHMMTEEKAKDEESAMVMVKKHQIVEQALEDYAQTIHQLANSSRQMVTAEHPESERITMRQAQVDKLYAGLKDLAEERRGKLQERHRLCQLKKEVDDLEQWIAEREVVAGSHELGQDYEHVTMLRDKFREFARDTSTIGQERVDAVNAQADDLIESGHSENATIAEWKDGLNEAWADLLELIDTRTQMLSASYELHRFYQDAKETLGRIQEKKTQLPDDLGRDLNSVQHLHRQHTTYEHDIQALSGQVRQVQDDAARLQKAYAGEKAEDIQRHDRNVAEAWAALLAASDSRRQLLLDTVEKFRFFNMVRDLMLWMDGVNLQIDAHENPRDVSSADLVIKNHNDIKAEIETRADNFTSCIEMGNTLLEKKHYASEEIKEKLNQLQARRSEINKKWQDKMEWLQIVMEVLQFGRDASVAESWLAGQEPIVRAAELGSNVDEVESLIKRHEAFEKLASSWEDRFSLLEKLTTLEQQELQRKREEEERMRRPPTPPAPEPEDVKPCEQQPGGEEEEQKWVELESTAGIKHDQMTVDQSVAVNGVHSDQEASQPVSVTKKTGDSTLSQEPGSETESVNGSGRDSGLAEIFSRGFKNEPSSSATMPAKTSTETADGEIIEEFYVANKKWNHSQRKLQADLGRMCTVSFRKEKSCVL</sequence>
<feature type="compositionally biased region" description="Polar residues" evidence="15">
    <location>
        <begin position="2204"/>
        <end position="2219"/>
    </location>
</feature>
<comment type="similarity">
    <text evidence="3 13">Belongs to the spectrin family.</text>
</comment>
<dbReference type="FunFam" id="1.20.58.60:FF:000033">
    <property type="entry name" value="Spectrin beta chain"/>
    <property type="match status" value="1"/>
</dbReference>
<protein>
    <recommendedName>
        <fullName evidence="13">Spectrin beta chain</fullName>
    </recommendedName>
</protein>
<dbReference type="Proteomes" id="UP000694620">
    <property type="component" value="Chromosome 1"/>
</dbReference>
<dbReference type="InterPro" id="IPR018159">
    <property type="entry name" value="Spectrin/alpha-actinin"/>
</dbReference>
<feature type="coiled-coil region" evidence="14">
    <location>
        <begin position="994"/>
        <end position="1035"/>
    </location>
</feature>
<accession>A0A8C4RIT7</accession>
<dbReference type="Pfam" id="PF00307">
    <property type="entry name" value="CH"/>
    <property type="match status" value="2"/>
</dbReference>
<dbReference type="InterPro" id="IPR036872">
    <property type="entry name" value="CH_dom_sf"/>
</dbReference>
<evidence type="ECO:0000256" key="13">
    <source>
        <dbReference type="PIRNR" id="PIRNR002297"/>
    </source>
</evidence>
<evidence type="ECO:0000256" key="10">
    <source>
        <dbReference type="ARBA" id="ARBA00054264"/>
    </source>
</evidence>
<comment type="function">
    <text evidence="11">Spectrin is the major constituent of the cytoskeletal network underlying the erythrocyte plasma membrane. It associates with band 4.1 and actin to form the cytoskeletal superstructure of the erythrocyte plasma membrane.</text>
</comment>
<dbReference type="SUPFAM" id="SSF46966">
    <property type="entry name" value="Spectrin repeat"/>
    <property type="match status" value="13"/>
</dbReference>
<dbReference type="GO" id="GO:0005200">
    <property type="term" value="F:structural constituent of cytoskeleton"/>
    <property type="evidence" value="ECO:0007669"/>
    <property type="project" value="UniProtKB-UniRule"/>
</dbReference>
<dbReference type="GO" id="GO:0051015">
    <property type="term" value="F:actin filament binding"/>
    <property type="evidence" value="ECO:0007669"/>
    <property type="project" value="UniProtKB-ARBA"/>
</dbReference>
<dbReference type="FunFam" id="1.10.418.10:FF:000003">
    <property type="entry name" value="Spectrin beta chain"/>
    <property type="match status" value="1"/>
</dbReference>
<reference evidence="17" key="3">
    <citation type="submission" date="2025-09" db="UniProtKB">
        <authorList>
            <consortium name="Ensembl"/>
        </authorList>
    </citation>
    <scope>IDENTIFICATION</scope>
</reference>
<feature type="domain" description="Calponin-homology (CH)" evidence="16">
    <location>
        <begin position="176"/>
        <end position="281"/>
    </location>
</feature>
<evidence type="ECO:0000256" key="2">
    <source>
        <dbReference type="ARBA" id="ARBA00004544"/>
    </source>
</evidence>